<gene>
    <name evidence="9" type="ORF">BDU57DRAFT_522431</name>
</gene>
<reference evidence="9" key="1">
    <citation type="journal article" date="2020" name="Stud. Mycol.">
        <title>101 Dothideomycetes genomes: a test case for predicting lifestyles and emergence of pathogens.</title>
        <authorList>
            <person name="Haridas S."/>
            <person name="Albert R."/>
            <person name="Binder M."/>
            <person name="Bloem J."/>
            <person name="Labutti K."/>
            <person name="Salamov A."/>
            <person name="Andreopoulos B."/>
            <person name="Baker S."/>
            <person name="Barry K."/>
            <person name="Bills G."/>
            <person name="Bluhm B."/>
            <person name="Cannon C."/>
            <person name="Castanera R."/>
            <person name="Culley D."/>
            <person name="Daum C."/>
            <person name="Ezra D."/>
            <person name="Gonzalez J."/>
            <person name="Henrissat B."/>
            <person name="Kuo A."/>
            <person name="Liang C."/>
            <person name="Lipzen A."/>
            <person name="Lutzoni F."/>
            <person name="Magnuson J."/>
            <person name="Mondo S."/>
            <person name="Nolan M."/>
            <person name="Ohm R."/>
            <person name="Pangilinan J."/>
            <person name="Park H.-J."/>
            <person name="Ramirez L."/>
            <person name="Alfaro M."/>
            <person name="Sun H."/>
            <person name="Tritt A."/>
            <person name="Yoshinaga Y."/>
            <person name="Zwiers L.-H."/>
            <person name="Turgeon B."/>
            <person name="Goodwin S."/>
            <person name="Spatafora J."/>
            <person name="Crous P."/>
            <person name="Grigoriev I."/>
        </authorList>
    </citation>
    <scope>NUCLEOTIDE SEQUENCE</scope>
    <source>
        <strain evidence="9">HMLAC05119</strain>
    </source>
</reference>
<dbReference type="SUPFAM" id="SSF50978">
    <property type="entry name" value="WD40 repeat-like"/>
    <property type="match status" value="1"/>
</dbReference>
<evidence type="ECO:0000256" key="5">
    <source>
        <dbReference type="ARBA" id="ARBA00023242"/>
    </source>
</evidence>
<name>A0A6A5QA59_AMPQU</name>
<dbReference type="AlphaFoldDB" id="A0A6A5QA59"/>
<dbReference type="GO" id="GO:0005829">
    <property type="term" value="C:cytosol"/>
    <property type="evidence" value="ECO:0007669"/>
    <property type="project" value="TreeGrafter"/>
</dbReference>
<feature type="repeat" description="WD" evidence="7">
    <location>
        <begin position="262"/>
        <end position="302"/>
    </location>
</feature>
<dbReference type="InterPro" id="IPR036322">
    <property type="entry name" value="WD40_repeat_dom_sf"/>
</dbReference>
<evidence type="ECO:0000256" key="4">
    <source>
        <dbReference type="ARBA" id="ARBA00022737"/>
    </source>
</evidence>
<keyword evidence="4 6" id="KW-0677">Repeat</keyword>
<keyword evidence="5 6" id="KW-0539">Nucleus</keyword>
<evidence type="ECO:0000313" key="10">
    <source>
        <dbReference type="Proteomes" id="UP000800096"/>
    </source>
</evidence>
<dbReference type="InterPro" id="IPR028884">
    <property type="entry name" value="Trm82"/>
</dbReference>
<evidence type="ECO:0000256" key="1">
    <source>
        <dbReference type="ARBA" id="ARBA00004123"/>
    </source>
</evidence>
<evidence type="ECO:0000256" key="7">
    <source>
        <dbReference type="PROSITE-ProRule" id="PRU00221"/>
    </source>
</evidence>
<keyword evidence="9" id="KW-0489">Methyltransferase</keyword>
<dbReference type="GO" id="GO:0008168">
    <property type="term" value="F:methyltransferase activity"/>
    <property type="evidence" value="ECO:0007669"/>
    <property type="project" value="UniProtKB-KW"/>
</dbReference>
<dbReference type="PROSITE" id="PS50082">
    <property type="entry name" value="WD_REPEATS_2"/>
    <property type="match status" value="1"/>
</dbReference>
<dbReference type="GO" id="GO:0005634">
    <property type="term" value="C:nucleus"/>
    <property type="evidence" value="ECO:0007669"/>
    <property type="project" value="UniProtKB-SubCell"/>
</dbReference>
<evidence type="ECO:0000256" key="8">
    <source>
        <dbReference type="SAM" id="MobiDB-lite"/>
    </source>
</evidence>
<evidence type="ECO:0000256" key="2">
    <source>
        <dbReference type="ARBA" id="ARBA00022574"/>
    </source>
</evidence>
<dbReference type="InterPro" id="IPR001680">
    <property type="entry name" value="WD40_rpt"/>
</dbReference>
<dbReference type="PANTHER" id="PTHR16288:SF0">
    <property type="entry name" value="TRNA (GUANINE-N(7)-)-METHYLTRANSFERASE NON-CATALYTIC SUBUNIT WDR4"/>
    <property type="match status" value="1"/>
</dbReference>
<keyword evidence="10" id="KW-1185">Reference proteome</keyword>
<dbReference type="PANTHER" id="PTHR16288">
    <property type="entry name" value="WD40 REPEAT PROTEIN 4"/>
    <property type="match status" value="1"/>
</dbReference>
<evidence type="ECO:0000313" key="9">
    <source>
        <dbReference type="EMBL" id="KAF1912259.1"/>
    </source>
</evidence>
<comment type="subcellular location">
    <subcellularLocation>
        <location evidence="1 6">Nucleus</location>
    </subcellularLocation>
</comment>
<organism evidence="9 10">
    <name type="scientific">Ampelomyces quisqualis</name>
    <name type="common">Powdery mildew agent</name>
    <dbReference type="NCBI Taxonomy" id="50730"/>
    <lineage>
        <taxon>Eukaryota</taxon>
        <taxon>Fungi</taxon>
        <taxon>Dikarya</taxon>
        <taxon>Ascomycota</taxon>
        <taxon>Pezizomycotina</taxon>
        <taxon>Dothideomycetes</taxon>
        <taxon>Pleosporomycetidae</taxon>
        <taxon>Pleosporales</taxon>
        <taxon>Pleosporineae</taxon>
        <taxon>Phaeosphaeriaceae</taxon>
        <taxon>Ampelomyces</taxon>
    </lineage>
</organism>
<keyword evidence="9" id="KW-0808">Transferase</keyword>
<dbReference type="SMART" id="SM00320">
    <property type="entry name" value="WD40"/>
    <property type="match status" value="3"/>
</dbReference>
<dbReference type="UniPathway" id="UPA00989"/>
<dbReference type="EMBL" id="ML979140">
    <property type="protein sequence ID" value="KAF1912259.1"/>
    <property type="molecule type" value="Genomic_DNA"/>
</dbReference>
<keyword evidence="3 6" id="KW-0819">tRNA processing</keyword>
<feature type="region of interest" description="Disordered" evidence="8">
    <location>
        <begin position="148"/>
        <end position="173"/>
    </location>
</feature>
<dbReference type="OrthoDB" id="339900at2759"/>
<dbReference type="InterPro" id="IPR015943">
    <property type="entry name" value="WD40/YVTN_repeat-like_dom_sf"/>
</dbReference>
<dbReference type="Gene3D" id="2.130.10.10">
    <property type="entry name" value="YVTN repeat-like/Quinoprotein amine dehydrogenase"/>
    <property type="match status" value="2"/>
</dbReference>
<keyword evidence="2 6" id="KW-0853">WD repeat</keyword>
<dbReference type="GO" id="GO:0043527">
    <property type="term" value="C:tRNA methyltransferase complex"/>
    <property type="evidence" value="ECO:0007669"/>
    <property type="project" value="TreeGrafter"/>
</dbReference>
<proteinExistence type="inferred from homology"/>
<protein>
    <submittedName>
        <fullName evidence="9">Guanine-N(7)--methyltransferase subunit TRM82</fullName>
    </submittedName>
</protein>
<sequence>MQFPYQCIVARSEPSESSISWTLFGASGSKIVVHSSNGATSVWPQQVGQMQISQEDEPQEPPGKRIKLSPPKEPNFNFSCLTLSNDGNYLVGVTGEDKCIRVFQVDSQSRLKQLSERCMSRRPSSITLTSDDTTILCADKFGDVYALPLLPSPEDEQPEAAPPAKSEPEDKNFMPSATVLTVHSGRNRKTLEEQLKQNAKGPLKTKEAMSFKHELLLGHVSMLTDLAFVNLEGRGYIITADRDEHIRISRGIPQAHIIEGFCFGHEEFVSRMCVTRSGRLISGGGDGQVFVWDWQNCQLVEKLPLRDIAIQHLKTRPDINSLLSDEAAFKTAVTGIWEIPSSKDQGTEVVVACEGLPVLFSFKVDIGAVLGSSLALSGNPLDVAFVQTSQNSWTMIVSVDNVHTPGSTAERRGNQDASRLQCFATQADGQWSEDAGIREALNIFAEAGCNIDTAFNDGPSSGPTESKGVRDILYHVENLRKRPGAED</sequence>
<dbReference type="Proteomes" id="UP000800096">
    <property type="component" value="Unassembled WGS sequence"/>
</dbReference>
<dbReference type="Pfam" id="PF00400">
    <property type="entry name" value="WD40"/>
    <property type="match status" value="2"/>
</dbReference>
<dbReference type="HAMAP" id="MF_03056">
    <property type="entry name" value="TRM82"/>
    <property type="match status" value="1"/>
</dbReference>
<accession>A0A6A5QA59</accession>
<comment type="pathway">
    <text evidence="6">tRNA modification; N(7)-methylguanine-tRNA biosynthesis.</text>
</comment>
<evidence type="ECO:0000256" key="6">
    <source>
        <dbReference type="HAMAP-Rule" id="MF_03056"/>
    </source>
</evidence>
<comment type="function">
    <text evidence="6">Required for the formation of N(7)-methylguanine at position 46 (m7G46) in tRNA. In the complex, it is required to stabilize and induce conformational changes of the catalytic subunit.</text>
</comment>
<dbReference type="GO" id="GO:0106004">
    <property type="term" value="P:tRNA (guanine-N7)-methylation"/>
    <property type="evidence" value="ECO:0007669"/>
    <property type="project" value="UniProtKB-UniRule"/>
</dbReference>
<evidence type="ECO:0000256" key="3">
    <source>
        <dbReference type="ARBA" id="ARBA00022694"/>
    </source>
</evidence>
<comment type="similarity">
    <text evidence="6">Belongs to the WD repeat TRM82 family.</text>
</comment>